<evidence type="ECO:0000313" key="3">
    <source>
        <dbReference type="Proteomes" id="UP000008698"/>
    </source>
</evidence>
<dbReference type="GeneID" id="9533559"/>
<name>C9SZ33_VERA1</name>
<sequence>MSTINVVKYYFFRLNRPTDTRMRQLVALAYQTARDRELYPKAVFIRSEVHNTTTINGRRQKDPKGEHVTFSYKSIDHLGRETHVSCHGYVNNAKTLEFREATHAPEKPDSTLKKNGKEVWPDNDEIWEAPEVGYGHLS</sequence>
<keyword evidence="3" id="KW-1185">Reference proteome</keyword>
<feature type="compositionally biased region" description="Basic and acidic residues" evidence="1">
    <location>
        <begin position="101"/>
        <end position="120"/>
    </location>
</feature>
<evidence type="ECO:0000313" key="2">
    <source>
        <dbReference type="EMBL" id="EEY24048.1"/>
    </source>
</evidence>
<dbReference type="Proteomes" id="UP000008698">
    <property type="component" value="Unassembled WGS sequence"/>
</dbReference>
<protein>
    <submittedName>
        <fullName evidence="2">Uncharacterized protein</fullName>
    </submittedName>
</protein>
<feature type="region of interest" description="Disordered" evidence="1">
    <location>
        <begin position="101"/>
        <end position="124"/>
    </location>
</feature>
<gene>
    <name evidence="2" type="ORF">VDBG_10158</name>
</gene>
<dbReference type="EMBL" id="DS985233">
    <property type="protein sequence ID" value="EEY24048.1"/>
    <property type="molecule type" value="Genomic_DNA"/>
</dbReference>
<dbReference type="OMA" id="QYITIAY"/>
<evidence type="ECO:0000256" key="1">
    <source>
        <dbReference type="SAM" id="MobiDB-lite"/>
    </source>
</evidence>
<accession>C9SZ33</accession>
<reference evidence="3" key="1">
    <citation type="journal article" date="2011" name="PLoS Pathog.">
        <title>Comparative genomics yields insights into niche adaptation of plant vascular wilt pathogens.</title>
        <authorList>
            <person name="Klosterman S.J."/>
            <person name="Subbarao K.V."/>
            <person name="Kang S."/>
            <person name="Veronese P."/>
            <person name="Gold S.E."/>
            <person name="Thomma B.P.H.J."/>
            <person name="Chen Z."/>
            <person name="Henrissat B."/>
            <person name="Lee Y.-H."/>
            <person name="Park J."/>
            <person name="Garcia-Pedrajas M.D."/>
            <person name="Barbara D.J."/>
            <person name="Anchieta A."/>
            <person name="de Jonge R."/>
            <person name="Santhanam P."/>
            <person name="Maruthachalam K."/>
            <person name="Atallah Z."/>
            <person name="Amyotte S.G."/>
            <person name="Paz Z."/>
            <person name="Inderbitzin P."/>
            <person name="Hayes R.J."/>
            <person name="Heiman D.I."/>
            <person name="Young S."/>
            <person name="Zeng Q."/>
            <person name="Engels R."/>
            <person name="Galagan J."/>
            <person name="Cuomo C.A."/>
            <person name="Dobinson K.F."/>
            <person name="Ma L.-J."/>
        </authorList>
    </citation>
    <scope>NUCLEOTIDE SEQUENCE [LARGE SCALE GENOMIC DNA]</scope>
    <source>
        <strain evidence="3">VaMs.102 / ATCC MYA-4576 / FGSC 10136</strain>
    </source>
</reference>
<proteinExistence type="predicted"/>
<dbReference type="HOGENOM" id="CLU_146182_0_0_1"/>
<dbReference type="RefSeq" id="XP_002999609.1">
    <property type="nucleotide sequence ID" value="XM_002999563.1"/>
</dbReference>
<dbReference type="eggNOG" id="ENOG502SRW7">
    <property type="taxonomic scope" value="Eukaryota"/>
</dbReference>
<dbReference type="OrthoDB" id="4955540at2759"/>
<dbReference type="AlphaFoldDB" id="C9SZ33"/>
<organism evidence="3">
    <name type="scientific">Verticillium alfalfae (strain VaMs.102 / ATCC MYA-4576 / FGSC 10136)</name>
    <name type="common">Verticillium wilt of alfalfa</name>
    <name type="synonym">Verticillium albo-atrum</name>
    <dbReference type="NCBI Taxonomy" id="526221"/>
    <lineage>
        <taxon>Eukaryota</taxon>
        <taxon>Fungi</taxon>
        <taxon>Dikarya</taxon>
        <taxon>Ascomycota</taxon>
        <taxon>Pezizomycotina</taxon>
        <taxon>Sordariomycetes</taxon>
        <taxon>Hypocreomycetidae</taxon>
        <taxon>Glomerellales</taxon>
        <taxon>Plectosphaerellaceae</taxon>
        <taxon>Verticillium</taxon>
    </lineage>
</organism>
<dbReference type="KEGG" id="val:VDBG_10158"/>